<gene>
    <name evidence="3" type="ORF">EGI31_17380</name>
</gene>
<dbReference type="EMBL" id="RJUF01000175">
    <property type="protein sequence ID" value="MCP9764714.1"/>
    <property type="molecule type" value="Genomic_DNA"/>
</dbReference>
<dbReference type="AlphaFoldDB" id="A0AAE3H614"/>
<dbReference type="GO" id="GO:0000287">
    <property type="term" value="F:magnesium ion binding"/>
    <property type="evidence" value="ECO:0007669"/>
    <property type="project" value="InterPro"/>
</dbReference>
<evidence type="ECO:0000313" key="3">
    <source>
        <dbReference type="EMBL" id="MCP9764714.1"/>
    </source>
</evidence>
<evidence type="ECO:0000313" key="4">
    <source>
        <dbReference type="Proteomes" id="UP001204144"/>
    </source>
</evidence>
<organism evidence="3 4">
    <name type="scientific">Lacihabitans soyangensis</name>
    <dbReference type="NCBI Taxonomy" id="869394"/>
    <lineage>
        <taxon>Bacteria</taxon>
        <taxon>Pseudomonadati</taxon>
        <taxon>Bacteroidota</taxon>
        <taxon>Cytophagia</taxon>
        <taxon>Cytophagales</taxon>
        <taxon>Leadbetterellaceae</taxon>
        <taxon>Lacihabitans</taxon>
    </lineage>
</organism>
<comment type="caution">
    <text evidence="3">The sequence shown here is derived from an EMBL/GenBank/DDBJ whole genome shotgun (WGS) entry which is preliminary data.</text>
</comment>
<evidence type="ECO:0000256" key="1">
    <source>
        <dbReference type="ARBA" id="ARBA00022679"/>
    </source>
</evidence>
<protein>
    <submittedName>
        <fullName evidence="3">4'-phosphopantetheinyl transferase superfamily protein</fullName>
    </submittedName>
</protein>
<dbReference type="Pfam" id="PF01648">
    <property type="entry name" value="ACPS"/>
    <property type="match status" value="1"/>
</dbReference>
<dbReference type="Gene3D" id="3.90.470.20">
    <property type="entry name" value="4'-phosphopantetheinyl transferase domain"/>
    <property type="match status" value="1"/>
</dbReference>
<sequence>MPLYLNKKLSEEIHFMVWHLTETIEELITLIRPDKIDFETLANISHDAKKKEYLAGKNAVMQMCLLEKIQFEGIEKDEHGKPFLKNHTYEMSLTHTIDYIGVVLSKSKPIGIDIEKPREQIFKVLNRLCVESELNWVSGDLEKATILWSAKEALYKLYGKRKVDFKEHLLVGPSKKGIIGKINIPDHQSEYQIYVQNIEDYLLVIAY</sequence>
<dbReference type="RefSeq" id="WP_255038405.1">
    <property type="nucleotide sequence ID" value="NZ_RJUF01000175.1"/>
</dbReference>
<keyword evidence="4" id="KW-1185">Reference proteome</keyword>
<dbReference type="SUPFAM" id="SSF56214">
    <property type="entry name" value="4'-phosphopantetheinyl transferase"/>
    <property type="match status" value="1"/>
</dbReference>
<dbReference type="InterPro" id="IPR037143">
    <property type="entry name" value="4-PPantetheinyl_Trfase_dom_sf"/>
</dbReference>
<proteinExistence type="predicted"/>
<dbReference type="GO" id="GO:0008897">
    <property type="term" value="F:holo-[acyl-carrier-protein] synthase activity"/>
    <property type="evidence" value="ECO:0007669"/>
    <property type="project" value="InterPro"/>
</dbReference>
<keyword evidence="1 3" id="KW-0808">Transferase</keyword>
<dbReference type="Proteomes" id="UP001204144">
    <property type="component" value="Unassembled WGS sequence"/>
</dbReference>
<evidence type="ECO:0000259" key="2">
    <source>
        <dbReference type="Pfam" id="PF01648"/>
    </source>
</evidence>
<dbReference type="InterPro" id="IPR008278">
    <property type="entry name" value="4-PPantetheinyl_Trfase_dom"/>
</dbReference>
<name>A0AAE3H614_9BACT</name>
<accession>A0AAE3H614</accession>
<reference evidence="3 4" key="1">
    <citation type="submission" date="2018-11" db="EMBL/GenBank/DDBJ databases">
        <title>Novel bacteria species description.</title>
        <authorList>
            <person name="Han J.-H."/>
        </authorList>
    </citation>
    <scope>NUCLEOTIDE SEQUENCE [LARGE SCALE GENOMIC DNA]</scope>
    <source>
        <strain evidence="3 4">KCTC23259</strain>
    </source>
</reference>
<feature type="domain" description="4'-phosphopantetheinyl transferase" evidence="2">
    <location>
        <begin position="109"/>
        <end position="205"/>
    </location>
</feature>